<protein>
    <submittedName>
        <fullName evidence="1">Uncharacterized protein</fullName>
    </submittedName>
</protein>
<keyword evidence="2" id="KW-1185">Reference proteome</keyword>
<sequence>MNRGILQSSPVQQMMAAGSPNWWNININNNNMQQQQQQQQQQRPSPPPTSSFLSPPPILFPQYMPPLPLPPPPSSSWTDDNQEQQLPESWSQLLLGGLMVGEEDQKSCLSISLKKLGNWEEQLVLQQQHEQQSSTMDHVKMENNNNMYGGGQHHHHHHHHHHENNNNNNGDQLLIQAAAKPNCSWSHHHQMNMPLQVSSPTSCVTTLSSSNMLDFSSNKSDAPGRHPPSDHRSSECNSTATGGAAKKARVQPSSTQSTFKVRKEKLGDRITALHQLVSPFGKTDTASVLLEAIGYIRFLQSQIEALSLPYLGNKSGNIRHQQQHVQGERNCLFPEDPGQLLNENCLKRKGNSDQDSHEEAKKDLRSRGLCLVPISCTLQVGSDNGADYWAPAIGGGGFR</sequence>
<reference evidence="2" key="1">
    <citation type="journal article" date="2023" name="Nat. Plants">
        <title>Single-cell RNA sequencing provides a high-resolution roadmap for understanding the multicellular compartmentation of specialized metabolism.</title>
        <authorList>
            <person name="Sun S."/>
            <person name="Shen X."/>
            <person name="Li Y."/>
            <person name="Li Y."/>
            <person name="Wang S."/>
            <person name="Li R."/>
            <person name="Zhang H."/>
            <person name="Shen G."/>
            <person name="Guo B."/>
            <person name="Wei J."/>
            <person name="Xu J."/>
            <person name="St-Pierre B."/>
            <person name="Chen S."/>
            <person name="Sun C."/>
        </authorList>
    </citation>
    <scope>NUCLEOTIDE SEQUENCE [LARGE SCALE GENOMIC DNA]</scope>
</reference>
<name>A0ACC0APB9_CATRO</name>
<comment type="caution">
    <text evidence="1">The sequence shown here is derived from an EMBL/GenBank/DDBJ whole genome shotgun (WGS) entry which is preliminary data.</text>
</comment>
<proteinExistence type="predicted"/>
<dbReference type="EMBL" id="CM044705">
    <property type="protein sequence ID" value="KAI5662803.1"/>
    <property type="molecule type" value="Genomic_DNA"/>
</dbReference>
<accession>A0ACC0APB9</accession>
<dbReference type="Proteomes" id="UP001060085">
    <property type="component" value="Linkage Group LG05"/>
</dbReference>
<gene>
    <name evidence="1" type="ORF">M9H77_22126</name>
</gene>
<evidence type="ECO:0000313" key="2">
    <source>
        <dbReference type="Proteomes" id="UP001060085"/>
    </source>
</evidence>
<evidence type="ECO:0000313" key="1">
    <source>
        <dbReference type="EMBL" id="KAI5662803.1"/>
    </source>
</evidence>
<organism evidence="1 2">
    <name type="scientific">Catharanthus roseus</name>
    <name type="common">Madagascar periwinkle</name>
    <name type="synonym">Vinca rosea</name>
    <dbReference type="NCBI Taxonomy" id="4058"/>
    <lineage>
        <taxon>Eukaryota</taxon>
        <taxon>Viridiplantae</taxon>
        <taxon>Streptophyta</taxon>
        <taxon>Embryophyta</taxon>
        <taxon>Tracheophyta</taxon>
        <taxon>Spermatophyta</taxon>
        <taxon>Magnoliopsida</taxon>
        <taxon>eudicotyledons</taxon>
        <taxon>Gunneridae</taxon>
        <taxon>Pentapetalae</taxon>
        <taxon>asterids</taxon>
        <taxon>lamiids</taxon>
        <taxon>Gentianales</taxon>
        <taxon>Apocynaceae</taxon>
        <taxon>Rauvolfioideae</taxon>
        <taxon>Vinceae</taxon>
        <taxon>Catharanthinae</taxon>
        <taxon>Catharanthus</taxon>
    </lineage>
</organism>